<evidence type="ECO:0000313" key="1">
    <source>
        <dbReference type="EMBL" id="KZX11369.1"/>
    </source>
</evidence>
<sequence>MASSFSMDIKFNDSYYKKLGLNNEYENILSDSVDHALHDADTIIKREVPRPGHGRGKYYEPTGNLQRSFRKVKTGKLSGILRTNVYYWVYVEYGTPAHKIKARKGKILVFEGHDGKLVYTKEVSIPARPANPFVRRTAKKVKPLFLKYVKEAFQRNGITK</sequence>
<gene>
    <name evidence="1" type="ORF">MBORA_16140</name>
</gene>
<dbReference type="EMBL" id="LWMU01000092">
    <property type="protein sequence ID" value="KZX11369.1"/>
    <property type="molecule type" value="Genomic_DNA"/>
</dbReference>
<comment type="caution">
    <text evidence="1">The sequence shown here is derived from an EMBL/GenBank/DDBJ whole genome shotgun (WGS) entry which is preliminary data.</text>
</comment>
<keyword evidence="2" id="KW-1185">Reference proteome</keyword>
<reference evidence="2" key="1">
    <citation type="journal article" date="2016" name="Genome Announc.">
        <title>Draft Genome Sequences of Methanobrevibacter curvatus DSM11111, Methanobrevibacter cuticularis DSM11139, Methanobrevibacter filiformis DSM11501, and Methanobrevibacter oralis DSM7256.</title>
        <authorList>
            <person name="Poehlein A."/>
            <person name="Seedorf H."/>
        </authorList>
    </citation>
    <scope>NUCLEOTIDE SEQUENCE [LARGE SCALE GENOMIC DNA]</scope>
    <source>
        <strain evidence="2">DSM 7256 / JCM 30027 / ZR</strain>
    </source>
</reference>
<protein>
    <recommendedName>
        <fullName evidence="3">Phage virion morphogenesis family protein</fullName>
    </recommendedName>
</protein>
<evidence type="ECO:0008006" key="3">
    <source>
        <dbReference type="Google" id="ProtNLM"/>
    </source>
</evidence>
<evidence type="ECO:0000313" key="2">
    <source>
        <dbReference type="Proteomes" id="UP000077428"/>
    </source>
</evidence>
<name>A0A165ZZE0_METOA</name>
<dbReference type="RefSeq" id="WP_052331810.1">
    <property type="nucleotide sequence ID" value="NZ_CABMAB010000022.1"/>
</dbReference>
<accession>A0A165ZZE0</accession>
<proteinExistence type="predicted"/>
<dbReference type="AlphaFoldDB" id="A0A165ZZE0"/>
<organism evidence="1 2">
    <name type="scientific">Methanobrevibacter oralis</name>
    <dbReference type="NCBI Taxonomy" id="66851"/>
    <lineage>
        <taxon>Archaea</taxon>
        <taxon>Methanobacteriati</taxon>
        <taxon>Methanobacteriota</taxon>
        <taxon>Methanomada group</taxon>
        <taxon>Methanobacteria</taxon>
        <taxon>Methanobacteriales</taxon>
        <taxon>Methanobacteriaceae</taxon>
        <taxon>Methanobrevibacter</taxon>
    </lineage>
</organism>
<dbReference type="PATRIC" id="fig|66851.6.peg.1754"/>
<dbReference type="Proteomes" id="UP000077428">
    <property type="component" value="Unassembled WGS sequence"/>
</dbReference>
<dbReference type="STRING" id="66851.MBORA_16140"/>